<dbReference type="Pfam" id="PF21056">
    <property type="entry name" value="ZSWIM1-3_RNaseH-like"/>
    <property type="match status" value="1"/>
</dbReference>
<evidence type="ECO:0000313" key="3">
    <source>
        <dbReference type="Proteomes" id="UP001209878"/>
    </source>
</evidence>
<keyword evidence="3" id="KW-1185">Reference proteome</keyword>
<gene>
    <name evidence="2" type="ORF">NP493_1158g00063</name>
</gene>
<evidence type="ECO:0000313" key="2">
    <source>
        <dbReference type="EMBL" id="KAK2170207.1"/>
    </source>
</evidence>
<dbReference type="AlphaFoldDB" id="A0AAD9KFI8"/>
<evidence type="ECO:0000259" key="1">
    <source>
        <dbReference type="Pfam" id="PF21056"/>
    </source>
</evidence>
<accession>A0AAD9KFI8</accession>
<name>A0AAD9KFI8_RIDPI</name>
<feature type="domain" description="ZSWIM1/3 RNaseH-like" evidence="1">
    <location>
        <begin position="62"/>
        <end position="112"/>
    </location>
</feature>
<dbReference type="EMBL" id="JAODUO010001157">
    <property type="protein sequence ID" value="KAK2170207.1"/>
    <property type="molecule type" value="Genomic_DNA"/>
</dbReference>
<protein>
    <recommendedName>
        <fullName evidence="1">ZSWIM1/3 RNaseH-like domain-containing protein</fullName>
    </recommendedName>
</protein>
<proteinExistence type="predicted"/>
<dbReference type="InterPro" id="IPR048324">
    <property type="entry name" value="ZSWIM1-3_RNaseH-like"/>
</dbReference>
<dbReference type="Proteomes" id="UP001209878">
    <property type="component" value="Unassembled WGS sequence"/>
</dbReference>
<reference evidence="2" key="1">
    <citation type="journal article" date="2023" name="Mol. Biol. Evol.">
        <title>Third-Generation Sequencing Reveals the Adaptive Role of the Epigenome in Three Deep-Sea Polychaetes.</title>
        <authorList>
            <person name="Perez M."/>
            <person name="Aroh O."/>
            <person name="Sun Y."/>
            <person name="Lan Y."/>
            <person name="Juniper S.K."/>
            <person name="Young C.R."/>
            <person name="Angers B."/>
            <person name="Qian P.Y."/>
        </authorList>
    </citation>
    <scope>NUCLEOTIDE SEQUENCE</scope>
    <source>
        <strain evidence="2">R07B-5</strain>
    </source>
</reference>
<comment type="caution">
    <text evidence="2">The sequence shown here is derived from an EMBL/GenBank/DDBJ whole genome shotgun (WGS) entry which is preliminary data.</text>
</comment>
<organism evidence="2 3">
    <name type="scientific">Ridgeia piscesae</name>
    <name type="common">Tubeworm</name>
    <dbReference type="NCBI Taxonomy" id="27915"/>
    <lineage>
        <taxon>Eukaryota</taxon>
        <taxon>Metazoa</taxon>
        <taxon>Spiralia</taxon>
        <taxon>Lophotrochozoa</taxon>
        <taxon>Annelida</taxon>
        <taxon>Polychaeta</taxon>
        <taxon>Sedentaria</taxon>
        <taxon>Canalipalpata</taxon>
        <taxon>Sabellida</taxon>
        <taxon>Siboglinidae</taxon>
        <taxon>Ridgeia</taxon>
    </lineage>
</organism>
<sequence>MEAETGRLLVLRANRKLVHQQIPDQEVTLKDLHNIKARMRPQESNHLHSLLTEMQKEVGAVTELVAILYQDAKLRHAQAGFPELVLLGATYKLNDMRMPISVLMVVDDNGESCHLSTDCGQ</sequence>